<feature type="transmembrane region" description="Helical" evidence="1">
    <location>
        <begin position="459"/>
        <end position="478"/>
    </location>
</feature>
<name>A0A1T5MJG0_9FIRM</name>
<keyword evidence="1" id="KW-0472">Membrane</keyword>
<evidence type="ECO:0000256" key="1">
    <source>
        <dbReference type="SAM" id="Phobius"/>
    </source>
</evidence>
<keyword evidence="1" id="KW-1133">Transmembrane helix</keyword>
<keyword evidence="1" id="KW-0812">Transmembrane</keyword>
<feature type="transmembrane region" description="Helical" evidence="1">
    <location>
        <begin position="162"/>
        <end position="190"/>
    </location>
</feature>
<protein>
    <recommendedName>
        <fullName evidence="4">ABC-2 type transport system permease protein</fullName>
    </recommendedName>
</protein>
<gene>
    <name evidence="2" type="ORF">SAMN02194393_04804</name>
</gene>
<dbReference type="EMBL" id="FUZT01000016">
    <property type="protein sequence ID" value="SKC88019.1"/>
    <property type="molecule type" value="Genomic_DNA"/>
</dbReference>
<feature type="transmembrane region" description="Helical" evidence="1">
    <location>
        <begin position="202"/>
        <end position="221"/>
    </location>
</feature>
<dbReference type="RefSeq" id="WP_079495332.1">
    <property type="nucleotide sequence ID" value="NZ_FUZT01000016.1"/>
</dbReference>
<feature type="transmembrane region" description="Helical" evidence="1">
    <location>
        <begin position="347"/>
        <end position="368"/>
    </location>
</feature>
<reference evidence="3" key="1">
    <citation type="submission" date="2017-02" db="EMBL/GenBank/DDBJ databases">
        <authorList>
            <person name="Varghese N."/>
            <person name="Submissions S."/>
        </authorList>
    </citation>
    <scope>NUCLEOTIDE SEQUENCE [LARGE SCALE GENOMIC DNA]</scope>
    <source>
        <strain evidence="3">M1</strain>
    </source>
</reference>
<feature type="transmembrane region" description="Helical" evidence="1">
    <location>
        <begin position="63"/>
        <end position="83"/>
    </location>
</feature>
<accession>A0A1T5MJG0</accession>
<organism evidence="2 3">
    <name type="scientific">Maledivibacter halophilus</name>
    <dbReference type="NCBI Taxonomy" id="36842"/>
    <lineage>
        <taxon>Bacteria</taxon>
        <taxon>Bacillati</taxon>
        <taxon>Bacillota</taxon>
        <taxon>Clostridia</taxon>
        <taxon>Peptostreptococcales</taxon>
        <taxon>Caminicellaceae</taxon>
        <taxon>Maledivibacter</taxon>
    </lineage>
</organism>
<feature type="transmembrane region" description="Helical" evidence="1">
    <location>
        <begin position="134"/>
        <end position="156"/>
    </location>
</feature>
<dbReference type="OrthoDB" id="2659138at2"/>
<evidence type="ECO:0000313" key="3">
    <source>
        <dbReference type="Proteomes" id="UP000190285"/>
    </source>
</evidence>
<sequence>MKDFKVLRFLDKFSFTFNKWGIDYKVMRRILQIKLIMDERRVPTVLTNQKEDGKERNFFLRSLLSYGLVGFVVMLLVISPLSLFPKMSFSFGMIIFMIMTTMIADFSSVLLDIKDKNILMPKPIDSKTINAAKVIHIFIYLFIIAMVIAGPTLIVGTMKDGVLFFLIFFLDMILISCFIIFLTSLLYSLILNFFDGEKLKDIINYVQIILSITLIIGYQFVGRMFNVFTHDIVFTPRWWTYLIPPAWFAAPFEIFLNKNYSSHYIYLGLLSIVIPIIAIIIHFKIVIPYFEKNLSKLNNNSIKKGRFIEIKERVTRTIAKILCFDRIENIFFRFTQRMVSNERKLKLRIYPNMAFAAVIPLIVIFRSFGGSRSFSEIITEISKGKSYLTIYISVLLLSNLILMLSTSENYKGAWIYKVLPIESPRPIFRGSLKGFMMKYIIPVYLIPSLLFLFIYKFKILIDIIVILLNLILLCIIIFRSVSKELPFCRNFNYVQENTILPLIISMGFCGASAAIHGGLKAVKYGTLGYCLVLLIVTVVLWRRSFNLEWNNII</sequence>
<feature type="transmembrane region" description="Helical" evidence="1">
    <location>
        <begin position="89"/>
        <end position="113"/>
    </location>
</feature>
<feature type="transmembrane region" description="Helical" evidence="1">
    <location>
        <begin position="264"/>
        <end position="287"/>
    </location>
</feature>
<feature type="transmembrane region" description="Helical" evidence="1">
    <location>
        <begin position="388"/>
        <end position="407"/>
    </location>
</feature>
<proteinExistence type="predicted"/>
<feature type="transmembrane region" description="Helical" evidence="1">
    <location>
        <begin position="435"/>
        <end position="453"/>
    </location>
</feature>
<feature type="transmembrane region" description="Helical" evidence="1">
    <location>
        <begin position="499"/>
        <end position="518"/>
    </location>
</feature>
<evidence type="ECO:0008006" key="4">
    <source>
        <dbReference type="Google" id="ProtNLM"/>
    </source>
</evidence>
<keyword evidence="3" id="KW-1185">Reference proteome</keyword>
<dbReference type="Proteomes" id="UP000190285">
    <property type="component" value="Unassembled WGS sequence"/>
</dbReference>
<dbReference type="STRING" id="36842.SAMN02194393_04804"/>
<dbReference type="AlphaFoldDB" id="A0A1T5MJG0"/>
<feature type="transmembrane region" description="Helical" evidence="1">
    <location>
        <begin position="524"/>
        <end position="541"/>
    </location>
</feature>
<evidence type="ECO:0000313" key="2">
    <source>
        <dbReference type="EMBL" id="SKC88019.1"/>
    </source>
</evidence>